<gene>
    <name evidence="2" type="ORF">PP769_06245</name>
</gene>
<dbReference type="Proteomes" id="UP001302719">
    <property type="component" value="Chromosome"/>
</dbReference>
<accession>A0AA96GFX4</accession>
<reference evidence="2 3" key="1">
    <citation type="submission" date="2023-01" db="EMBL/GenBank/DDBJ databases">
        <title>Cultivation and genomic characterization of new, ubiquitous marine nitrite-oxidizing bacteria from the Nitrospirales.</title>
        <authorList>
            <person name="Mueller A.J."/>
            <person name="Daebeler A."/>
            <person name="Herbold C.W."/>
            <person name="Kirkegaard R.H."/>
            <person name="Daims H."/>
        </authorList>
    </citation>
    <scope>NUCLEOTIDE SEQUENCE [LARGE SCALE GENOMIC DNA]</scope>
    <source>
        <strain evidence="2 3">VA</strain>
    </source>
</reference>
<name>A0AA96GFX4_9BACT</name>
<protein>
    <submittedName>
        <fullName evidence="2">Uncharacterized protein</fullName>
    </submittedName>
</protein>
<evidence type="ECO:0000313" key="3">
    <source>
        <dbReference type="Proteomes" id="UP001302719"/>
    </source>
</evidence>
<sequence>MGLDVSPTDTPQSWEGRHLQPSNEKELHEAMDRIFDYRGDVTIHLKTGEQVIGFVFDRQEEAPQPYIKLFLPGDQQPRTVLYQEVTGIVFSGQDTAFGRSWEDWAQKWKKPEASS</sequence>
<organism evidence="2 3">
    <name type="scientific">Candidatus Nitrospira allomarina</name>
    <dbReference type="NCBI Taxonomy" id="3020900"/>
    <lineage>
        <taxon>Bacteria</taxon>
        <taxon>Pseudomonadati</taxon>
        <taxon>Nitrospirota</taxon>
        <taxon>Nitrospiria</taxon>
        <taxon>Nitrospirales</taxon>
        <taxon>Nitrospiraceae</taxon>
        <taxon>Nitrospira</taxon>
    </lineage>
</organism>
<feature type="compositionally biased region" description="Basic and acidic residues" evidence="1">
    <location>
        <begin position="15"/>
        <end position="25"/>
    </location>
</feature>
<dbReference type="AlphaFoldDB" id="A0AA96GFX4"/>
<dbReference type="KEGG" id="nall:PP769_06245"/>
<dbReference type="RefSeq" id="WP_312646093.1">
    <property type="nucleotide sequence ID" value="NZ_CP116967.1"/>
</dbReference>
<evidence type="ECO:0000256" key="1">
    <source>
        <dbReference type="SAM" id="MobiDB-lite"/>
    </source>
</evidence>
<dbReference type="EMBL" id="CP116967">
    <property type="protein sequence ID" value="WNM59360.1"/>
    <property type="molecule type" value="Genomic_DNA"/>
</dbReference>
<keyword evidence="3" id="KW-1185">Reference proteome</keyword>
<evidence type="ECO:0000313" key="2">
    <source>
        <dbReference type="EMBL" id="WNM59360.1"/>
    </source>
</evidence>
<proteinExistence type="predicted"/>
<feature type="region of interest" description="Disordered" evidence="1">
    <location>
        <begin position="1"/>
        <end position="25"/>
    </location>
</feature>